<evidence type="ECO:0000256" key="2">
    <source>
        <dbReference type="SAM" id="Phobius"/>
    </source>
</evidence>
<dbReference type="OrthoDB" id="5371965at2759"/>
<gene>
    <name evidence="4" type="ORF">DRE_02591</name>
</gene>
<dbReference type="HOGENOM" id="CLU_771651_0_0_1"/>
<feature type="transmembrane region" description="Helical" evidence="2">
    <location>
        <begin position="189"/>
        <end position="208"/>
    </location>
</feature>
<proteinExistence type="predicted"/>
<name>W7I7D8_9PEZI</name>
<feature type="region of interest" description="Disordered" evidence="1">
    <location>
        <begin position="90"/>
        <end position="130"/>
    </location>
</feature>
<feature type="transmembrane region" description="Helical" evidence="2">
    <location>
        <begin position="369"/>
        <end position="393"/>
    </location>
</feature>
<evidence type="ECO:0000256" key="3">
    <source>
        <dbReference type="SAM" id="SignalP"/>
    </source>
</evidence>
<protein>
    <submittedName>
        <fullName evidence="4">Uncharacterized protein</fullName>
    </submittedName>
</protein>
<keyword evidence="2" id="KW-0812">Transmembrane</keyword>
<accession>W7I7D8</accession>
<keyword evidence="2" id="KW-0472">Membrane</keyword>
<evidence type="ECO:0000313" key="4">
    <source>
        <dbReference type="EMBL" id="EWC48012.1"/>
    </source>
</evidence>
<keyword evidence="3" id="KW-0732">Signal</keyword>
<feature type="compositionally biased region" description="Polar residues" evidence="1">
    <location>
        <begin position="109"/>
        <end position="124"/>
    </location>
</feature>
<evidence type="ECO:0000256" key="1">
    <source>
        <dbReference type="SAM" id="MobiDB-lite"/>
    </source>
</evidence>
<sequence length="409" mass="44075">MKYSRRYLLTLLLVAGKHALPSAATSGFPRPALTSLTSLTVGASSRLQLSSPLSQSASSPLSGPSSLEVLVLPHQATTITSSSSLATGSISIPTRSDASNAGRPGRPDTSASSVAVLSDAPSSETLDDTNRITGPIITHVNVIPALTTFIQDDENPSSPLLPSIPTTNATLSCRNYPSKFALRACNTKLIIAMYTLAYIIGLRAVLWLQGLSARHVLELGERLARCRESYDGWAWEEQGSWKIKQQPDLPGVAMIGITSMKETPADGQSFNDDYTGSIMPMQDLDYRRQGRVKRIDMTPTGSQESINIMEAIPGSFMSGNVEGQEWREGTCTGAQLGRRRFVGQDRIELSEVVREAHDRIMQDTRPKRVFWGVGVSLLVIGGSLAALGTLTVVPCREVVRLGSCPFATK</sequence>
<keyword evidence="2" id="KW-1133">Transmembrane helix</keyword>
<feature type="chain" id="PRO_5004893733" evidence="3">
    <location>
        <begin position="20"/>
        <end position="409"/>
    </location>
</feature>
<feature type="signal peptide" evidence="3">
    <location>
        <begin position="1"/>
        <end position="19"/>
    </location>
</feature>
<reference evidence="4 5" key="1">
    <citation type="submission" date="2013-05" db="EMBL/GenBank/DDBJ databases">
        <title>Drechslerella stenobrocha genome reveals carnivorous origination and mechanical trapping mechanism of predatory fungi.</title>
        <authorList>
            <person name="Liu X."/>
            <person name="Zhang W."/>
            <person name="Liu K."/>
        </authorList>
    </citation>
    <scope>NUCLEOTIDE SEQUENCE [LARGE SCALE GENOMIC DNA]</scope>
    <source>
        <strain evidence="4 5">248</strain>
    </source>
</reference>
<evidence type="ECO:0000313" key="5">
    <source>
        <dbReference type="Proteomes" id="UP000024837"/>
    </source>
</evidence>
<organism evidence="4 5">
    <name type="scientific">Drechslerella stenobrocha 248</name>
    <dbReference type="NCBI Taxonomy" id="1043628"/>
    <lineage>
        <taxon>Eukaryota</taxon>
        <taxon>Fungi</taxon>
        <taxon>Dikarya</taxon>
        <taxon>Ascomycota</taxon>
        <taxon>Pezizomycotina</taxon>
        <taxon>Orbiliomycetes</taxon>
        <taxon>Orbiliales</taxon>
        <taxon>Orbiliaceae</taxon>
        <taxon>Drechslerella</taxon>
    </lineage>
</organism>
<keyword evidence="5" id="KW-1185">Reference proteome</keyword>
<dbReference type="Proteomes" id="UP000024837">
    <property type="component" value="Unassembled WGS sequence"/>
</dbReference>
<dbReference type="EMBL" id="KI966406">
    <property type="protein sequence ID" value="EWC48012.1"/>
    <property type="molecule type" value="Genomic_DNA"/>
</dbReference>
<dbReference type="AlphaFoldDB" id="W7I7D8"/>